<dbReference type="NCBIfam" id="TIGR00447">
    <property type="entry name" value="pth"/>
    <property type="match status" value="1"/>
</dbReference>
<comment type="subunit">
    <text evidence="7">Monomer.</text>
</comment>
<comment type="function">
    <text evidence="7">Hydrolyzes ribosome-free peptidyl-tRNAs (with 1 or more amino acids incorporated), which drop off the ribosome during protein synthesis, or as a result of ribosome stalling.</text>
</comment>
<accession>A0A1Y0ERK7</accession>
<dbReference type="InterPro" id="IPR001328">
    <property type="entry name" value="Pept_tRNA_hydro"/>
</dbReference>
<dbReference type="AlphaFoldDB" id="A0A1Y0ERK7"/>
<keyword evidence="7" id="KW-0963">Cytoplasm</keyword>
<dbReference type="PANTHER" id="PTHR17224:SF1">
    <property type="entry name" value="PEPTIDYL-TRNA HYDROLASE"/>
    <property type="match status" value="1"/>
</dbReference>
<dbReference type="EC" id="3.1.1.29" evidence="1 7"/>
<evidence type="ECO:0000256" key="4">
    <source>
        <dbReference type="ARBA" id="ARBA00022884"/>
    </source>
</evidence>
<dbReference type="InterPro" id="IPR036416">
    <property type="entry name" value="Pept_tRNA_hydro_sf"/>
</dbReference>
<feature type="binding site" evidence="7">
    <location>
        <position position="15"/>
    </location>
    <ligand>
        <name>tRNA</name>
        <dbReference type="ChEBI" id="CHEBI:17843"/>
    </ligand>
</feature>
<feature type="binding site" evidence="7">
    <location>
        <position position="68"/>
    </location>
    <ligand>
        <name>tRNA</name>
        <dbReference type="ChEBI" id="CHEBI:17843"/>
    </ligand>
</feature>
<sequence length="228" mass="24775">MIKLFVGLGNPGPEYELTRHNAGFWWIDNVAEALGLTLRDERAYSGELARANVNGHTVWLLKPQTFMNLSGKSIGALARFYKIAPEEILVVHDELDLDPGHAKLKLGGSHAGHNGLRDTHQHLGTDQYWRLRIGIGHPGHRSEVVSWVLGKPPQAQRDAISDCITRTIRAFEPLAEGELEKATRIVHKNPAKPKPPKTPKAPKPVAAEADDAASSATPTPPAADPTAA</sequence>
<dbReference type="GO" id="GO:0004045">
    <property type="term" value="F:peptidyl-tRNA hydrolase activity"/>
    <property type="evidence" value="ECO:0007669"/>
    <property type="project" value="UniProtKB-UniRule"/>
</dbReference>
<dbReference type="GO" id="GO:0000049">
    <property type="term" value="F:tRNA binding"/>
    <property type="evidence" value="ECO:0007669"/>
    <property type="project" value="UniProtKB-UniRule"/>
</dbReference>
<dbReference type="Gene3D" id="3.40.50.1470">
    <property type="entry name" value="Peptidyl-tRNA hydrolase"/>
    <property type="match status" value="1"/>
</dbReference>
<proteinExistence type="inferred from homology"/>
<evidence type="ECO:0000256" key="3">
    <source>
        <dbReference type="ARBA" id="ARBA00022801"/>
    </source>
</evidence>
<keyword evidence="2 7" id="KW-0820">tRNA-binding</keyword>
<dbReference type="Proteomes" id="UP000196138">
    <property type="component" value="Chromosome"/>
</dbReference>
<comment type="subcellular location">
    <subcellularLocation>
        <location evidence="7">Cytoplasm</location>
    </subcellularLocation>
</comment>
<dbReference type="SUPFAM" id="SSF53178">
    <property type="entry name" value="Peptidyl-tRNA hydrolase-like"/>
    <property type="match status" value="1"/>
</dbReference>
<reference evidence="9 10" key="1">
    <citation type="submission" date="2017-05" db="EMBL/GenBank/DDBJ databases">
        <authorList>
            <person name="Song R."/>
            <person name="Chenine A.L."/>
            <person name="Ruprecht R.M."/>
        </authorList>
    </citation>
    <scope>NUCLEOTIDE SEQUENCE [LARGE SCALE GENOMIC DNA]</scope>
    <source>
        <strain evidence="9 10">DSM 26136</strain>
    </source>
</reference>
<evidence type="ECO:0000256" key="8">
    <source>
        <dbReference type="SAM" id="MobiDB-lite"/>
    </source>
</evidence>
<dbReference type="HAMAP" id="MF_00083">
    <property type="entry name" value="Pept_tRNA_hydro_bact"/>
    <property type="match status" value="1"/>
</dbReference>
<dbReference type="RefSeq" id="WP_087282829.1">
    <property type="nucleotide sequence ID" value="NZ_CP021455.1"/>
</dbReference>
<keyword evidence="10" id="KW-1185">Reference proteome</keyword>
<evidence type="ECO:0000256" key="1">
    <source>
        <dbReference type="ARBA" id="ARBA00013260"/>
    </source>
</evidence>
<feature type="compositionally biased region" description="Basic residues" evidence="8">
    <location>
        <begin position="184"/>
        <end position="197"/>
    </location>
</feature>
<dbReference type="GO" id="GO:0005737">
    <property type="term" value="C:cytoplasm"/>
    <property type="evidence" value="ECO:0007669"/>
    <property type="project" value="UniProtKB-SubCell"/>
</dbReference>
<keyword evidence="4 7" id="KW-0694">RNA-binding</keyword>
<dbReference type="PROSITE" id="PS01196">
    <property type="entry name" value="PEPT_TRNA_HYDROL_2"/>
    <property type="match status" value="1"/>
</dbReference>
<evidence type="ECO:0000256" key="5">
    <source>
        <dbReference type="ARBA" id="ARBA00038063"/>
    </source>
</evidence>
<feature type="site" description="Discriminates between blocked and unblocked aminoacyl-tRNA" evidence="7">
    <location>
        <position position="10"/>
    </location>
</feature>
<name>A0A1Y0ERK7_9BURK</name>
<dbReference type="GO" id="GO:0006515">
    <property type="term" value="P:protein quality control for misfolded or incompletely synthesized proteins"/>
    <property type="evidence" value="ECO:0007669"/>
    <property type="project" value="UniProtKB-UniRule"/>
</dbReference>
<comment type="similarity">
    <text evidence="5 7">Belongs to the PTH family.</text>
</comment>
<dbReference type="PANTHER" id="PTHR17224">
    <property type="entry name" value="PEPTIDYL-TRNA HYDROLASE"/>
    <property type="match status" value="1"/>
</dbReference>
<dbReference type="Pfam" id="PF01195">
    <property type="entry name" value="Pept_tRNA_hydro"/>
    <property type="match status" value="1"/>
</dbReference>
<feature type="compositionally biased region" description="Low complexity" evidence="8">
    <location>
        <begin position="203"/>
        <end position="217"/>
    </location>
</feature>
<dbReference type="InterPro" id="IPR018171">
    <property type="entry name" value="Pept_tRNA_hydro_CS"/>
</dbReference>
<feature type="binding site" evidence="7">
    <location>
        <position position="114"/>
    </location>
    <ligand>
        <name>tRNA</name>
        <dbReference type="ChEBI" id="CHEBI:17843"/>
    </ligand>
</feature>
<dbReference type="KEGG" id="cser:CCO03_16555"/>
<feature type="binding site" evidence="7">
    <location>
        <position position="66"/>
    </location>
    <ligand>
        <name>tRNA</name>
        <dbReference type="ChEBI" id="CHEBI:17843"/>
    </ligand>
</feature>
<feature type="site" description="Stabilizes the basic form of H active site to accept a proton" evidence="7">
    <location>
        <position position="93"/>
    </location>
</feature>
<feature type="active site" description="Proton acceptor" evidence="7">
    <location>
        <position position="20"/>
    </location>
</feature>
<organism evidence="9 10">
    <name type="scientific">Comamonas serinivorans</name>
    <dbReference type="NCBI Taxonomy" id="1082851"/>
    <lineage>
        <taxon>Bacteria</taxon>
        <taxon>Pseudomonadati</taxon>
        <taxon>Pseudomonadota</taxon>
        <taxon>Betaproteobacteria</taxon>
        <taxon>Burkholderiales</taxon>
        <taxon>Comamonadaceae</taxon>
        <taxon>Comamonas</taxon>
    </lineage>
</organism>
<dbReference type="EMBL" id="CP021455">
    <property type="protein sequence ID" value="ARU06060.1"/>
    <property type="molecule type" value="Genomic_DNA"/>
</dbReference>
<evidence type="ECO:0000313" key="10">
    <source>
        <dbReference type="Proteomes" id="UP000196138"/>
    </source>
</evidence>
<gene>
    <name evidence="7" type="primary">pth</name>
    <name evidence="9" type="ORF">CCO03_16555</name>
</gene>
<feature type="region of interest" description="Disordered" evidence="8">
    <location>
        <begin position="181"/>
        <end position="228"/>
    </location>
</feature>
<protein>
    <recommendedName>
        <fullName evidence="6 7">Peptidyl-tRNA hydrolase</fullName>
        <shortName evidence="7">Pth</shortName>
        <ecNumber evidence="1 7">3.1.1.29</ecNumber>
    </recommendedName>
</protein>
<evidence type="ECO:0000256" key="7">
    <source>
        <dbReference type="HAMAP-Rule" id="MF_00083"/>
    </source>
</evidence>
<keyword evidence="3 7" id="KW-0378">Hydrolase</keyword>
<feature type="compositionally biased region" description="Pro residues" evidence="8">
    <location>
        <begin position="218"/>
        <end position="228"/>
    </location>
</feature>
<evidence type="ECO:0000313" key="9">
    <source>
        <dbReference type="EMBL" id="ARU06060.1"/>
    </source>
</evidence>
<evidence type="ECO:0000256" key="6">
    <source>
        <dbReference type="ARBA" id="ARBA00050038"/>
    </source>
</evidence>
<comment type="function">
    <text evidence="7">Catalyzes the release of premature peptidyl moieties from peptidyl-tRNA molecules trapped in stalled 50S ribosomal subunits, and thus maintains levels of free tRNAs and 50S ribosomes.</text>
</comment>
<comment type="catalytic activity">
    <reaction evidence="7">
        <text>an N-acyl-L-alpha-aminoacyl-tRNA + H2O = an N-acyl-L-amino acid + a tRNA + H(+)</text>
        <dbReference type="Rhea" id="RHEA:54448"/>
        <dbReference type="Rhea" id="RHEA-COMP:10123"/>
        <dbReference type="Rhea" id="RHEA-COMP:13883"/>
        <dbReference type="ChEBI" id="CHEBI:15377"/>
        <dbReference type="ChEBI" id="CHEBI:15378"/>
        <dbReference type="ChEBI" id="CHEBI:59874"/>
        <dbReference type="ChEBI" id="CHEBI:78442"/>
        <dbReference type="ChEBI" id="CHEBI:138191"/>
        <dbReference type="EC" id="3.1.1.29"/>
    </reaction>
</comment>
<dbReference type="FunFam" id="3.40.50.1470:FF:000001">
    <property type="entry name" value="Peptidyl-tRNA hydrolase"/>
    <property type="match status" value="1"/>
</dbReference>
<dbReference type="GO" id="GO:0072344">
    <property type="term" value="P:rescue of stalled ribosome"/>
    <property type="evidence" value="ECO:0007669"/>
    <property type="project" value="UniProtKB-UniRule"/>
</dbReference>
<evidence type="ECO:0000256" key="2">
    <source>
        <dbReference type="ARBA" id="ARBA00022555"/>
    </source>
</evidence>
<dbReference type="OrthoDB" id="9800507at2"/>
<dbReference type="CDD" id="cd00462">
    <property type="entry name" value="PTH"/>
    <property type="match status" value="1"/>
</dbReference>